<dbReference type="EMBL" id="CAJVQC010039306">
    <property type="protein sequence ID" value="CAG8768208.1"/>
    <property type="molecule type" value="Genomic_DNA"/>
</dbReference>
<dbReference type="Proteomes" id="UP000789920">
    <property type="component" value="Unassembled WGS sequence"/>
</dbReference>
<feature type="non-terminal residue" evidence="1">
    <location>
        <position position="1"/>
    </location>
</feature>
<feature type="non-terminal residue" evidence="1">
    <location>
        <position position="368"/>
    </location>
</feature>
<evidence type="ECO:0000313" key="2">
    <source>
        <dbReference type="Proteomes" id="UP000789920"/>
    </source>
</evidence>
<organism evidence="1 2">
    <name type="scientific">Racocetra persica</name>
    <dbReference type="NCBI Taxonomy" id="160502"/>
    <lineage>
        <taxon>Eukaryota</taxon>
        <taxon>Fungi</taxon>
        <taxon>Fungi incertae sedis</taxon>
        <taxon>Mucoromycota</taxon>
        <taxon>Glomeromycotina</taxon>
        <taxon>Glomeromycetes</taxon>
        <taxon>Diversisporales</taxon>
        <taxon>Gigasporaceae</taxon>
        <taxon>Racocetra</taxon>
    </lineage>
</organism>
<protein>
    <submittedName>
        <fullName evidence="1">31506_t:CDS:1</fullName>
    </submittedName>
</protein>
<proteinExistence type="predicted"/>
<comment type="caution">
    <text evidence="1">The sequence shown here is derived from an EMBL/GenBank/DDBJ whole genome shotgun (WGS) entry which is preliminary data.</text>
</comment>
<name>A0ACA9QXE5_9GLOM</name>
<sequence>LAFTSASPVKKNSYVPETKTFYLHLYKAKLSPDGFERVVWTVNGTYPGPALVITKGDRLVVHVINNLGEPTSVNFTSDKNIKRDCSCIQIHFHGFFQRGTNWYDGVPGQTQCPIPDNTTFIYNFTVPDQSAQYVDGVLGAIIVKDPDDPYQNDYDEDVVVLLSDWYHNETSTLLSYYLSPESEGTEPQPDNGLINGLNNYNCTWAPVSYCIKCVDNADLSKFNFVPGKRYRLRVINTSFTFSIDDHEMDVIEVEGMMTKRHTIHRLIINVAQRYSVILTADKPVSNYWMRADLQIKCYYDSPIEIVHLNPYVNAIVHYEGANHLNPTTKGWADNLNRLKNCIDLNTSNLKPLYLENVPKKADQTIYLD</sequence>
<accession>A0ACA9QXE5</accession>
<gene>
    <name evidence="1" type="ORF">RPERSI_LOCUS16071</name>
</gene>
<reference evidence="1" key="1">
    <citation type="submission" date="2021-06" db="EMBL/GenBank/DDBJ databases">
        <authorList>
            <person name="Kallberg Y."/>
            <person name="Tangrot J."/>
            <person name="Rosling A."/>
        </authorList>
    </citation>
    <scope>NUCLEOTIDE SEQUENCE</scope>
    <source>
        <strain evidence="1">MA461A</strain>
    </source>
</reference>
<evidence type="ECO:0000313" key="1">
    <source>
        <dbReference type="EMBL" id="CAG8768208.1"/>
    </source>
</evidence>
<keyword evidence="2" id="KW-1185">Reference proteome</keyword>